<organism evidence="2 3">
    <name type="scientific">Vespula squamosa</name>
    <name type="common">Southern yellow jacket</name>
    <name type="synonym">Wasp</name>
    <dbReference type="NCBI Taxonomy" id="30214"/>
    <lineage>
        <taxon>Eukaryota</taxon>
        <taxon>Metazoa</taxon>
        <taxon>Ecdysozoa</taxon>
        <taxon>Arthropoda</taxon>
        <taxon>Hexapoda</taxon>
        <taxon>Insecta</taxon>
        <taxon>Pterygota</taxon>
        <taxon>Neoptera</taxon>
        <taxon>Endopterygota</taxon>
        <taxon>Hymenoptera</taxon>
        <taxon>Apocrita</taxon>
        <taxon>Aculeata</taxon>
        <taxon>Vespoidea</taxon>
        <taxon>Vespidae</taxon>
        <taxon>Vespinae</taxon>
        <taxon>Vespula</taxon>
    </lineage>
</organism>
<name>A0ABD2AFP4_VESSQ</name>
<dbReference type="AlphaFoldDB" id="A0ABD2AFP4"/>
<comment type="caution">
    <text evidence="2">The sequence shown here is derived from an EMBL/GenBank/DDBJ whole genome shotgun (WGS) entry which is preliminary data.</text>
</comment>
<feature type="compositionally biased region" description="Basic and acidic residues" evidence="1">
    <location>
        <begin position="52"/>
        <end position="67"/>
    </location>
</feature>
<sequence>MERGQDRSIEFSVITSVGLEKGFHANSCQIGNDEDGGSERRGIGRSRMVELGLRDSETTWKGGGEKEKKKKKKKKDKEEEEEEEEKEEEGWSG</sequence>
<keyword evidence="3" id="KW-1185">Reference proteome</keyword>
<evidence type="ECO:0000256" key="1">
    <source>
        <dbReference type="SAM" id="MobiDB-lite"/>
    </source>
</evidence>
<dbReference type="EMBL" id="JAUDFV010000149">
    <property type="protein sequence ID" value="KAL2719355.1"/>
    <property type="molecule type" value="Genomic_DNA"/>
</dbReference>
<evidence type="ECO:0000313" key="2">
    <source>
        <dbReference type="EMBL" id="KAL2719355.1"/>
    </source>
</evidence>
<feature type="region of interest" description="Disordered" evidence="1">
    <location>
        <begin position="23"/>
        <end position="93"/>
    </location>
</feature>
<gene>
    <name evidence="2" type="ORF">V1478_010817</name>
</gene>
<reference evidence="2 3" key="1">
    <citation type="journal article" date="2024" name="Ann. Entomol. Soc. Am.">
        <title>Genomic analyses of the southern and eastern yellowjacket wasps (Hymenoptera: Vespidae) reveal evolutionary signatures of social life.</title>
        <authorList>
            <person name="Catto M.A."/>
            <person name="Caine P.B."/>
            <person name="Orr S.E."/>
            <person name="Hunt B.G."/>
            <person name="Goodisman M.A.D."/>
        </authorList>
    </citation>
    <scope>NUCLEOTIDE SEQUENCE [LARGE SCALE GENOMIC DNA]</scope>
    <source>
        <strain evidence="2">233</strain>
        <tissue evidence="2">Head and thorax</tissue>
    </source>
</reference>
<proteinExistence type="predicted"/>
<protein>
    <submittedName>
        <fullName evidence="2">Uncharacterized protein</fullName>
    </submittedName>
</protein>
<feature type="compositionally biased region" description="Acidic residues" evidence="1">
    <location>
        <begin position="78"/>
        <end position="93"/>
    </location>
</feature>
<accession>A0ABD2AFP4</accession>
<evidence type="ECO:0000313" key="3">
    <source>
        <dbReference type="Proteomes" id="UP001607302"/>
    </source>
</evidence>
<dbReference type="Proteomes" id="UP001607302">
    <property type="component" value="Unassembled WGS sequence"/>
</dbReference>